<evidence type="ECO:0000256" key="1">
    <source>
        <dbReference type="ARBA" id="ARBA00004141"/>
    </source>
</evidence>
<keyword evidence="5 6" id="KW-0472">Membrane</keyword>
<organism evidence="7 8">
    <name type="scientific">Nocardiopsis mwathae</name>
    <dbReference type="NCBI Taxonomy" id="1472723"/>
    <lineage>
        <taxon>Bacteria</taxon>
        <taxon>Bacillati</taxon>
        <taxon>Actinomycetota</taxon>
        <taxon>Actinomycetes</taxon>
        <taxon>Streptosporangiales</taxon>
        <taxon>Nocardiopsidaceae</taxon>
        <taxon>Nocardiopsis</taxon>
    </lineage>
</organism>
<dbReference type="Pfam" id="PF01925">
    <property type="entry name" value="TauE"/>
    <property type="match status" value="1"/>
</dbReference>
<feature type="transmembrane region" description="Helical" evidence="6">
    <location>
        <begin position="20"/>
        <end position="40"/>
    </location>
</feature>
<dbReference type="InterPro" id="IPR051598">
    <property type="entry name" value="TSUP/Inactive_protease-like"/>
</dbReference>
<dbReference type="Proteomes" id="UP000546642">
    <property type="component" value="Unassembled WGS sequence"/>
</dbReference>
<accession>A0A7X0D6X2</accession>
<reference evidence="7 8" key="1">
    <citation type="submission" date="2020-08" db="EMBL/GenBank/DDBJ databases">
        <title>Sequencing the genomes of 1000 actinobacteria strains.</title>
        <authorList>
            <person name="Klenk H.-P."/>
        </authorList>
    </citation>
    <scope>NUCLEOTIDE SEQUENCE [LARGE SCALE GENOMIC DNA]</scope>
    <source>
        <strain evidence="7 8">DSM 46659</strain>
    </source>
</reference>
<feature type="transmembrane region" description="Helical" evidence="6">
    <location>
        <begin position="193"/>
        <end position="213"/>
    </location>
</feature>
<feature type="transmembrane region" description="Helical" evidence="6">
    <location>
        <begin position="225"/>
        <end position="246"/>
    </location>
</feature>
<feature type="transmembrane region" description="Helical" evidence="6">
    <location>
        <begin position="46"/>
        <end position="74"/>
    </location>
</feature>
<dbReference type="GO" id="GO:0005886">
    <property type="term" value="C:plasma membrane"/>
    <property type="evidence" value="ECO:0007669"/>
    <property type="project" value="UniProtKB-SubCell"/>
</dbReference>
<comment type="caution">
    <text evidence="7">The sequence shown here is derived from an EMBL/GenBank/DDBJ whole genome shotgun (WGS) entry which is preliminary data.</text>
</comment>
<sequence length="275" mass="27572">MVHVAVDAEQSFQRAKSLPLAFTAGAAVGVLGGMIGLGGAEFRLPLLIGLFGFAALSAVILNKAMSLAVVLAALPARMAAVSAPELAAHWPVAANLLAGSLLGAWAGAAWAVRMRSATLYKVLAVLMVLMAAALVATHTTALGTLVLPVGVQILIGVATGFGIGVVAAIMGVAGGELLIPTIVLLFAVDIKTAGSLSLLVSLPTMLVAFARYSRDGSFAVLRANLRFVVVMAGGSVAGAVLGGVLLGVIPDLVLIPVLAAILVFSAVKLSSHGGR</sequence>
<keyword evidence="4 6" id="KW-1133">Transmembrane helix</keyword>
<dbReference type="EMBL" id="JACHDS010000001">
    <property type="protein sequence ID" value="MBB6174017.1"/>
    <property type="molecule type" value="Genomic_DNA"/>
</dbReference>
<feature type="transmembrane region" description="Helical" evidence="6">
    <location>
        <begin position="252"/>
        <end position="269"/>
    </location>
</feature>
<dbReference type="RefSeq" id="WP_343070635.1">
    <property type="nucleotide sequence ID" value="NZ_JACHDS010000001.1"/>
</dbReference>
<comment type="similarity">
    <text evidence="2 6">Belongs to the 4-toluene sulfonate uptake permease (TSUP) (TC 2.A.102) family.</text>
</comment>
<dbReference type="AlphaFoldDB" id="A0A7X0D6X2"/>
<dbReference type="PANTHER" id="PTHR43701">
    <property type="entry name" value="MEMBRANE TRANSPORTER PROTEIN MJ0441-RELATED"/>
    <property type="match status" value="1"/>
</dbReference>
<name>A0A7X0D6X2_9ACTN</name>
<dbReference type="InterPro" id="IPR002781">
    <property type="entry name" value="TM_pro_TauE-like"/>
</dbReference>
<dbReference type="PANTHER" id="PTHR43701:SF2">
    <property type="entry name" value="MEMBRANE TRANSPORTER PROTEIN YJNA-RELATED"/>
    <property type="match status" value="1"/>
</dbReference>
<feature type="transmembrane region" description="Helical" evidence="6">
    <location>
        <begin position="86"/>
        <end position="112"/>
    </location>
</feature>
<evidence type="ECO:0000313" key="7">
    <source>
        <dbReference type="EMBL" id="MBB6174017.1"/>
    </source>
</evidence>
<keyword evidence="3 6" id="KW-0812">Transmembrane</keyword>
<comment type="subcellular location">
    <subcellularLocation>
        <location evidence="6">Cell membrane</location>
        <topology evidence="6">Multi-pass membrane protein</topology>
    </subcellularLocation>
    <subcellularLocation>
        <location evidence="1">Membrane</location>
        <topology evidence="1">Multi-pass membrane protein</topology>
    </subcellularLocation>
</comment>
<evidence type="ECO:0000256" key="5">
    <source>
        <dbReference type="ARBA" id="ARBA00023136"/>
    </source>
</evidence>
<proteinExistence type="inferred from homology"/>
<evidence type="ECO:0000256" key="3">
    <source>
        <dbReference type="ARBA" id="ARBA00022692"/>
    </source>
</evidence>
<evidence type="ECO:0000313" key="8">
    <source>
        <dbReference type="Proteomes" id="UP000546642"/>
    </source>
</evidence>
<gene>
    <name evidence="7" type="ORF">HNR23_004077</name>
</gene>
<evidence type="ECO:0000256" key="4">
    <source>
        <dbReference type="ARBA" id="ARBA00022989"/>
    </source>
</evidence>
<keyword evidence="8" id="KW-1185">Reference proteome</keyword>
<evidence type="ECO:0000256" key="6">
    <source>
        <dbReference type="RuleBase" id="RU363041"/>
    </source>
</evidence>
<protein>
    <recommendedName>
        <fullName evidence="6">Probable membrane transporter protein</fullName>
    </recommendedName>
</protein>
<feature type="transmembrane region" description="Helical" evidence="6">
    <location>
        <begin position="149"/>
        <end position="173"/>
    </location>
</feature>
<evidence type="ECO:0000256" key="2">
    <source>
        <dbReference type="ARBA" id="ARBA00009142"/>
    </source>
</evidence>
<keyword evidence="6" id="KW-1003">Cell membrane</keyword>
<feature type="transmembrane region" description="Helical" evidence="6">
    <location>
        <begin position="118"/>
        <end position="137"/>
    </location>
</feature>